<dbReference type="InterPro" id="IPR050275">
    <property type="entry name" value="PGM_Phosphatase"/>
</dbReference>
<dbReference type="PROSITE" id="PS00175">
    <property type="entry name" value="PG_MUTASE"/>
    <property type="match status" value="1"/>
</dbReference>
<accession>A0ABN4DDL6</accession>
<evidence type="ECO:0000313" key="2">
    <source>
        <dbReference type="Proteomes" id="UP000028504"/>
    </source>
</evidence>
<dbReference type="Gene3D" id="3.40.50.1240">
    <property type="entry name" value="Phosphoglycerate mutase-like"/>
    <property type="match status" value="1"/>
</dbReference>
<dbReference type="PANTHER" id="PTHR48100:SF62">
    <property type="entry name" value="GLUCOSYL-3-PHOSPHOGLYCERATE PHOSPHATASE"/>
    <property type="match status" value="1"/>
</dbReference>
<dbReference type="InterPro" id="IPR029033">
    <property type="entry name" value="His_PPase_superfam"/>
</dbReference>
<dbReference type="InterPro" id="IPR013078">
    <property type="entry name" value="His_Pase_superF_clade-1"/>
</dbReference>
<dbReference type="SUPFAM" id="SSF53254">
    <property type="entry name" value="Phosphoglycerate mutase-like"/>
    <property type="match status" value="1"/>
</dbReference>
<dbReference type="SMART" id="SM00855">
    <property type="entry name" value="PGAM"/>
    <property type="match status" value="1"/>
</dbReference>
<evidence type="ECO:0000313" key="1">
    <source>
        <dbReference type="EMBL" id="AIG64541.1"/>
    </source>
</evidence>
<dbReference type="Pfam" id="PF00300">
    <property type="entry name" value="His_Phos_1"/>
    <property type="match status" value="1"/>
</dbReference>
<dbReference type="EMBL" id="CP008944">
    <property type="protein sequence ID" value="AIG64541.1"/>
    <property type="molecule type" value="Genomic_DNA"/>
</dbReference>
<reference evidence="1 2" key="1">
    <citation type="submission" date="2014-07" db="EMBL/GenBank/DDBJ databases">
        <title>Complete genome sequence of Corynebacterium atypicum DSM 44849: identifiction of the mycolic acid biosynthesis genes.</title>
        <authorList>
            <person name="Tippelt A."/>
            <person name="Mollmann S."/>
            <person name="Albersmeier A."/>
            <person name="Jaenicke S."/>
            <person name="Ruckert C."/>
            <person name="Tauch A."/>
        </authorList>
    </citation>
    <scope>NUCLEOTIDE SEQUENCE [LARGE SCALE GENOMIC DNA]</scope>
    <source>
        <strain evidence="1 2">R2070</strain>
    </source>
</reference>
<dbReference type="CDD" id="cd07067">
    <property type="entry name" value="HP_PGM_like"/>
    <property type="match status" value="1"/>
</dbReference>
<keyword evidence="2" id="KW-1185">Reference proteome</keyword>
<dbReference type="InterPro" id="IPR001345">
    <property type="entry name" value="PG/BPGM_mutase_AS"/>
</dbReference>
<dbReference type="Proteomes" id="UP000028504">
    <property type="component" value="Chromosome"/>
</dbReference>
<dbReference type="PANTHER" id="PTHR48100">
    <property type="entry name" value="BROAD-SPECIFICITY PHOSPHATASE YOR283W-RELATED"/>
    <property type="match status" value="1"/>
</dbReference>
<gene>
    <name evidence="1" type="ORF">CATYP_08045</name>
</gene>
<name>A0ABN4DDL6_9CORY</name>
<protein>
    <submittedName>
        <fullName evidence="1">Histidine phosphatase</fullName>
    </submittedName>
</protein>
<organism evidence="1 2">
    <name type="scientific">Corynebacterium atypicum</name>
    <dbReference type="NCBI Taxonomy" id="191610"/>
    <lineage>
        <taxon>Bacteria</taxon>
        <taxon>Bacillati</taxon>
        <taxon>Actinomycetota</taxon>
        <taxon>Actinomycetes</taxon>
        <taxon>Mycobacteriales</taxon>
        <taxon>Corynebacteriaceae</taxon>
        <taxon>Corynebacterium</taxon>
    </lineage>
</organism>
<sequence>MSRRLIMVRHGQTTFNATRRMQGHLDTELSELGRQQAAGAGQALADAGISRIVASDLSRARETAEIIAACLGMSVETDSRLRETHLGRWQGATGAEIDAAAPGIRALWRHDAAWAPPGGESRLDVAVRARPVIEELMAAWPQWEDATLLIVAHGGTISALTSSLLEFTLDQYPLLSGLGNGGWAQLTARPRFHRDRPASPPEFTPGTVADAQWYLDGWNLGASAVGSGADTGEESKR</sequence>
<dbReference type="RefSeq" id="WP_038606390.1">
    <property type="nucleotide sequence ID" value="NZ_CP008944.1"/>
</dbReference>
<proteinExistence type="predicted"/>